<organism evidence="2 3">
    <name type="scientific">Microbulbifer okhotskensis</name>
    <dbReference type="NCBI Taxonomy" id="2926617"/>
    <lineage>
        <taxon>Bacteria</taxon>
        <taxon>Pseudomonadati</taxon>
        <taxon>Pseudomonadota</taxon>
        <taxon>Gammaproteobacteria</taxon>
        <taxon>Cellvibrionales</taxon>
        <taxon>Microbulbiferaceae</taxon>
        <taxon>Microbulbifer</taxon>
    </lineage>
</organism>
<feature type="non-terminal residue" evidence="2">
    <location>
        <position position="1"/>
    </location>
</feature>
<dbReference type="Proteomes" id="UP001139028">
    <property type="component" value="Unassembled WGS sequence"/>
</dbReference>
<protein>
    <submittedName>
        <fullName evidence="2">Elongation factor P</fullName>
    </submittedName>
</protein>
<gene>
    <name evidence="2" type="ORF">MO867_23275</name>
</gene>
<keyword evidence="2" id="KW-0251">Elongation factor</keyword>
<sequence>MDEDYNQYELNADDLESVLPFIVEGMTDICAAVFFEGKVISVDLPTNIVRQLTYTEGSARGDTSGKVMKVARLA</sequence>
<keyword evidence="2" id="KW-0648">Protein biosynthesis</keyword>
<dbReference type="GO" id="GO:0003746">
    <property type="term" value="F:translation elongation factor activity"/>
    <property type="evidence" value="ECO:0007669"/>
    <property type="project" value="UniProtKB-KW"/>
</dbReference>
<evidence type="ECO:0000259" key="1">
    <source>
        <dbReference type="SMART" id="SM01185"/>
    </source>
</evidence>
<evidence type="ECO:0000313" key="3">
    <source>
        <dbReference type="Proteomes" id="UP001139028"/>
    </source>
</evidence>
<dbReference type="InterPro" id="IPR012340">
    <property type="entry name" value="NA-bd_OB-fold"/>
</dbReference>
<keyword evidence="3" id="KW-1185">Reference proteome</keyword>
<feature type="domain" description="Translation elongation factor P/YeiP central" evidence="1">
    <location>
        <begin position="1"/>
        <end position="40"/>
    </location>
</feature>
<accession>A0A9X2J8U5</accession>
<feature type="non-terminal residue" evidence="2">
    <location>
        <position position="74"/>
    </location>
</feature>
<comment type="caution">
    <text evidence="2">The sequence shown here is derived from an EMBL/GenBank/DDBJ whole genome shotgun (WGS) entry which is preliminary data.</text>
</comment>
<dbReference type="SMART" id="SM01185">
    <property type="entry name" value="EFP"/>
    <property type="match status" value="1"/>
</dbReference>
<evidence type="ECO:0000313" key="2">
    <source>
        <dbReference type="EMBL" id="MCO1337245.1"/>
    </source>
</evidence>
<name>A0A9X2J8U5_9GAMM</name>
<dbReference type="InterPro" id="IPR001059">
    <property type="entry name" value="Transl_elong_P/YeiP_cen"/>
</dbReference>
<dbReference type="AlphaFoldDB" id="A0A9X2J8U5"/>
<dbReference type="EMBL" id="JALBWM010000560">
    <property type="protein sequence ID" value="MCO1337245.1"/>
    <property type="molecule type" value="Genomic_DNA"/>
</dbReference>
<proteinExistence type="predicted"/>
<dbReference type="Pfam" id="PF01132">
    <property type="entry name" value="EFP"/>
    <property type="match status" value="1"/>
</dbReference>
<dbReference type="SUPFAM" id="SSF50249">
    <property type="entry name" value="Nucleic acid-binding proteins"/>
    <property type="match status" value="1"/>
</dbReference>
<reference evidence="2" key="1">
    <citation type="journal article" date="2022" name="Arch. Microbiol.">
        <title>Microbulbifer okhotskensis sp. nov., isolated from a deep bottom sediment of the Okhotsk Sea.</title>
        <authorList>
            <person name="Romanenko L."/>
            <person name="Kurilenko V."/>
            <person name="Otstavnykh N."/>
            <person name="Velansky P."/>
            <person name="Isaeva M."/>
            <person name="Mikhailov V."/>
        </authorList>
    </citation>
    <scope>NUCLEOTIDE SEQUENCE</scope>
    <source>
        <strain evidence="2">OS29</strain>
    </source>
</reference>
<dbReference type="Gene3D" id="2.40.50.140">
    <property type="entry name" value="Nucleic acid-binding proteins"/>
    <property type="match status" value="1"/>
</dbReference>